<gene>
    <name evidence="8" type="ORF">Sango_0300400</name>
</gene>
<name>A0AAE2C304_9LAMI</name>
<feature type="compositionally biased region" description="Polar residues" evidence="5">
    <location>
        <begin position="409"/>
        <end position="429"/>
    </location>
</feature>
<dbReference type="Gene3D" id="3.30.710.10">
    <property type="entry name" value="Potassium Channel Kv1.1, Chain A"/>
    <property type="match status" value="1"/>
</dbReference>
<dbReference type="AlphaFoldDB" id="A0AAE2C304"/>
<dbReference type="PROSITE" id="PS50097">
    <property type="entry name" value="BTB"/>
    <property type="match status" value="1"/>
</dbReference>
<evidence type="ECO:0000256" key="4">
    <source>
        <dbReference type="PROSITE-ProRule" id="PRU00982"/>
    </source>
</evidence>
<accession>A0AAE2C304</accession>
<organism evidence="8 9">
    <name type="scientific">Sesamum angolense</name>
    <dbReference type="NCBI Taxonomy" id="2727404"/>
    <lineage>
        <taxon>Eukaryota</taxon>
        <taxon>Viridiplantae</taxon>
        <taxon>Streptophyta</taxon>
        <taxon>Embryophyta</taxon>
        <taxon>Tracheophyta</taxon>
        <taxon>Spermatophyta</taxon>
        <taxon>Magnoliopsida</taxon>
        <taxon>eudicotyledons</taxon>
        <taxon>Gunneridae</taxon>
        <taxon>Pentapetalae</taxon>
        <taxon>asterids</taxon>
        <taxon>lamiids</taxon>
        <taxon>Lamiales</taxon>
        <taxon>Pedaliaceae</taxon>
        <taxon>Sesamum</taxon>
    </lineage>
</organism>
<evidence type="ECO:0000256" key="2">
    <source>
        <dbReference type="ARBA" id="ARBA00022553"/>
    </source>
</evidence>
<reference evidence="8" key="2">
    <citation type="journal article" date="2024" name="Plant">
        <title>Genomic evolution and insights into agronomic trait innovations of Sesamum species.</title>
        <authorList>
            <person name="Miao H."/>
            <person name="Wang L."/>
            <person name="Qu L."/>
            <person name="Liu H."/>
            <person name="Sun Y."/>
            <person name="Le M."/>
            <person name="Wang Q."/>
            <person name="Wei S."/>
            <person name="Zheng Y."/>
            <person name="Lin W."/>
            <person name="Duan Y."/>
            <person name="Cao H."/>
            <person name="Xiong S."/>
            <person name="Wang X."/>
            <person name="Wei L."/>
            <person name="Li C."/>
            <person name="Ma Q."/>
            <person name="Ju M."/>
            <person name="Zhao R."/>
            <person name="Li G."/>
            <person name="Mu C."/>
            <person name="Tian Q."/>
            <person name="Mei H."/>
            <person name="Zhang T."/>
            <person name="Gao T."/>
            <person name="Zhang H."/>
        </authorList>
    </citation>
    <scope>NUCLEOTIDE SEQUENCE</scope>
    <source>
        <strain evidence="8">K16</strain>
    </source>
</reference>
<protein>
    <submittedName>
        <fullName evidence="8">Root phototropism protein 2</fullName>
    </submittedName>
</protein>
<comment type="similarity">
    <text evidence="4">Belongs to the NPH3 family.</text>
</comment>
<feature type="domain" description="BTB" evidence="6">
    <location>
        <begin position="31"/>
        <end position="99"/>
    </location>
</feature>
<proteinExistence type="inferred from homology"/>
<dbReference type="FunFam" id="3.30.710.10:FF:000168">
    <property type="entry name" value="BTB/POZ domain-containing protein At1g03010"/>
    <property type="match status" value="1"/>
</dbReference>
<dbReference type="EMBL" id="JACGWL010000002">
    <property type="protein sequence ID" value="KAK4407194.1"/>
    <property type="molecule type" value="Genomic_DNA"/>
</dbReference>
<evidence type="ECO:0000259" key="6">
    <source>
        <dbReference type="PROSITE" id="PS50097"/>
    </source>
</evidence>
<keyword evidence="9" id="KW-1185">Reference proteome</keyword>
<dbReference type="Pfam" id="PF00651">
    <property type="entry name" value="BTB"/>
    <property type="match status" value="1"/>
</dbReference>
<dbReference type="InterPro" id="IPR027356">
    <property type="entry name" value="NPH3_dom"/>
</dbReference>
<feature type="domain" description="NPH3" evidence="7">
    <location>
        <begin position="176"/>
        <end position="455"/>
    </location>
</feature>
<comment type="pathway">
    <text evidence="1">Protein modification; protein ubiquitination.</text>
</comment>
<keyword evidence="2" id="KW-0597">Phosphoprotein</keyword>
<keyword evidence="3" id="KW-0833">Ubl conjugation pathway</keyword>
<sequence>MIMPKPIKHNSNISLAMERAGQWVFSQEIPTDVVVEVGEVSFPLHKVMLVGKSNHIRELILESKEVDCSRIDLSGVPGGAETFERVANFCYGFNFEIKVHNVAALRCAAEYLQMTDSYCKNNFAGRTEDFLSQVALTSMSGALAVLKSCEELLPMAEDLKIVQRCVEIASAEFTSNWWAEELTTVGIAFFAKIIASMTWRGAKVFTLASAIIAYAERSQCDLVSDHSRNGTESSLYSGESGTRTRQRELIESIVALLPSEKSAFPIRFLCSLLRTAIFLRADNSCKNELENRISMILEHVTADDLVVLSFTSDGELFDLESVRTIISGFVEKEKSIEDFSVSNLGELCSRAMQGVAKTVDAYLGKVANYDELSIAKFNGIANSVPKLARKLDDHLYRAVDIYLKRYGSSQTIPPSSCSCFTEQPSSNADSPPRSPHDQLKLTRGIYDDHLLLDAPRARNYLQIDVSLVKENEALRTELLKMRMCMRDMQRIQGTPHRSRVKKHTFFSSLSKTFAILNPFKHAQKDTSNIDDEMVDSTTLRRERFSIS</sequence>
<dbReference type="Pfam" id="PF03000">
    <property type="entry name" value="NPH3"/>
    <property type="match status" value="1"/>
</dbReference>
<dbReference type="SMART" id="SM00225">
    <property type="entry name" value="BTB"/>
    <property type="match status" value="1"/>
</dbReference>
<dbReference type="PROSITE" id="PS51649">
    <property type="entry name" value="NPH3"/>
    <property type="match status" value="1"/>
</dbReference>
<dbReference type="PANTHER" id="PTHR32370">
    <property type="entry name" value="OS12G0117600 PROTEIN"/>
    <property type="match status" value="1"/>
</dbReference>
<evidence type="ECO:0000259" key="7">
    <source>
        <dbReference type="PROSITE" id="PS51649"/>
    </source>
</evidence>
<dbReference type="InterPro" id="IPR043454">
    <property type="entry name" value="NPH3/RPT2-like"/>
</dbReference>
<dbReference type="SUPFAM" id="SSF54695">
    <property type="entry name" value="POZ domain"/>
    <property type="match status" value="1"/>
</dbReference>
<evidence type="ECO:0000256" key="1">
    <source>
        <dbReference type="ARBA" id="ARBA00004906"/>
    </source>
</evidence>
<evidence type="ECO:0000256" key="3">
    <source>
        <dbReference type="ARBA" id="ARBA00022786"/>
    </source>
</evidence>
<reference evidence="8" key="1">
    <citation type="submission" date="2020-06" db="EMBL/GenBank/DDBJ databases">
        <authorList>
            <person name="Li T."/>
            <person name="Hu X."/>
            <person name="Zhang T."/>
            <person name="Song X."/>
            <person name="Zhang H."/>
            <person name="Dai N."/>
            <person name="Sheng W."/>
            <person name="Hou X."/>
            <person name="Wei L."/>
        </authorList>
    </citation>
    <scope>NUCLEOTIDE SEQUENCE</scope>
    <source>
        <strain evidence="8">K16</strain>
        <tissue evidence="8">Leaf</tissue>
    </source>
</reference>
<evidence type="ECO:0000313" key="9">
    <source>
        <dbReference type="Proteomes" id="UP001289374"/>
    </source>
</evidence>
<dbReference type="InterPro" id="IPR011333">
    <property type="entry name" value="SKP1/BTB/POZ_sf"/>
</dbReference>
<evidence type="ECO:0000313" key="8">
    <source>
        <dbReference type="EMBL" id="KAK4407194.1"/>
    </source>
</evidence>
<feature type="region of interest" description="Disordered" evidence="5">
    <location>
        <begin position="409"/>
        <end position="437"/>
    </location>
</feature>
<evidence type="ECO:0000256" key="5">
    <source>
        <dbReference type="SAM" id="MobiDB-lite"/>
    </source>
</evidence>
<dbReference type="Proteomes" id="UP001289374">
    <property type="component" value="Unassembled WGS sequence"/>
</dbReference>
<dbReference type="InterPro" id="IPR000210">
    <property type="entry name" value="BTB/POZ_dom"/>
</dbReference>
<comment type="caution">
    <text evidence="8">The sequence shown here is derived from an EMBL/GenBank/DDBJ whole genome shotgun (WGS) entry which is preliminary data.</text>
</comment>